<evidence type="ECO:0000259" key="6">
    <source>
        <dbReference type="Pfam" id="PF02837"/>
    </source>
</evidence>
<dbReference type="InterPro" id="IPR006104">
    <property type="entry name" value="Glyco_hydro_2_N"/>
</dbReference>
<protein>
    <recommendedName>
        <fullName evidence="9">Beta-galactosidase</fullName>
    </recommendedName>
</protein>
<dbReference type="InterPro" id="IPR013783">
    <property type="entry name" value="Ig-like_fold"/>
</dbReference>
<feature type="domain" description="Glycoside hydrolase family 2 immunoglobulin-like beta-sandwich" evidence="4">
    <location>
        <begin position="184"/>
        <end position="280"/>
    </location>
</feature>
<dbReference type="InterPro" id="IPR006101">
    <property type="entry name" value="Glyco_hydro_2"/>
</dbReference>
<dbReference type="Pfam" id="PF00703">
    <property type="entry name" value="Glyco_hydro_2"/>
    <property type="match status" value="1"/>
</dbReference>
<dbReference type="PANTHER" id="PTHR42732:SF2">
    <property type="entry name" value="BETA-MANNOSIDASE"/>
    <property type="match status" value="1"/>
</dbReference>
<comment type="caution">
    <text evidence="7">The sequence shown here is derived from an EMBL/GenBank/DDBJ whole genome shotgun (WGS) entry which is preliminary data.</text>
</comment>
<dbReference type="SUPFAM" id="SSF51445">
    <property type="entry name" value="(Trans)glycosidases"/>
    <property type="match status" value="1"/>
</dbReference>
<dbReference type="SUPFAM" id="SSF49303">
    <property type="entry name" value="beta-Galactosidase/glucuronidase domain"/>
    <property type="match status" value="1"/>
</dbReference>
<evidence type="ECO:0000313" key="8">
    <source>
        <dbReference type="Proteomes" id="UP000518605"/>
    </source>
</evidence>
<evidence type="ECO:0000313" key="7">
    <source>
        <dbReference type="EMBL" id="MBB3153011.1"/>
    </source>
</evidence>
<evidence type="ECO:0000256" key="2">
    <source>
        <dbReference type="ARBA" id="ARBA00022801"/>
    </source>
</evidence>
<dbReference type="RefSeq" id="WP_183563786.1">
    <property type="nucleotide sequence ID" value="NZ_CBCSLB010000015.1"/>
</dbReference>
<evidence type="ECO:0000259" key="5">
    <source>
        <dbReference type="Pfam" id="PF02836"/>
    </source>
</evidence>
<dbReference type="Pfam" id="PF02836">
    <property type="entry name" value="Glyco_hydro_2_C"/>
    <property type="match status" value="1"/>
</dbReference>
<dbReference type="InterPro" id="IPR036156">
    <property type="entry name" value="Beta-gal/glucu_dom_sf"/>
</dbReference>
<dbReference type="InterPro" id="IPR017853">
    <property type="entry name" value="GH"/>
</dbReference>
<feature type="domain" description="Glycoside hydrolase family 2 catalytic" evidence="5">
    <location>
        <begin position="295"/>
        <end position="517"/>
    </location>
</feature>
<dbReference type="InterPro" id="IPR006103">
    <property type="entry name" value="Glyco_hydro_2_cat"/>
</dbReference>
<evidence type="ECO:0000259" key="4">
    <source>
        <dbReference type="Pfam" id="PF00703"/>
    </source>
</evidence>
<dbReference type="Gene3D" id="3.20.20.80">
    <property type="entry name" value="Glycosidases"/>
    <property type="match status" value="1"/>
</dbReference>
<feature type="domain" description="Glycosyl hydrolases family 2 sugar binding" evidence="6">
    <location>
        <begin position="30"/>
        <end position="154"/>
    </location>
</feature>
<reference evidence="7 8" key="1">
    <citation type="submission" date="2020-08" db="EMBL/GenBank/DDBJ databases">
        <title>Genomic Encyclopedia of Type Strains, Phase III (KMG-III): the genomes of soil and plant-associated and newly described type strains.</title>
        <authorList>
            <person name="Whitman W."/>
        </authorList>
    </citation>
    <scope>NUCLEOTIDE SEQUENCE [LARGE SCALE GENOMIC DNA]</scope>
    <source>
        <strain evidence="7 8">CECT 8234</strain>
    </source>
</reference>
<gene>
    <name evidence="7" type="ORF">FHS16_003070</name>
</gene>
<dbReference type="SUPFAM" id="SSF49785">
    <property type="entry name" value="Galactose-binding domain-like"/>
    <property type="match status" value="1"/>
</dbReference>
<evidence type="ECO:0000256" key="3">
    <source>
        <dbReference type="ARBA" id="ARBA00023295"/>
    </source>
</evidence>
<dbReference type="EMBL" id="JACHXW010000008">
    <property type="protein sequence ID" value="MBB3153011.1"/>
    <property type="molecule type" value="Genomic_DNA"/>
</dbReference>
<dbReference type="Gene3D" id="2.60.120.260">
    <property type="entry name" value="Galactose-binding domain-like"/>
    <property type="match status" value="1"/>
</dbReference>
<dbReference type="GO" id="GO:0004553">
    <property type="term" value="F:hydrolase activity, hydrolyzing O-glycosyl compounds"/>
    <property type="evidence" value="ECO:0007669"/>
    <property type="project" value="InterPro"/>
</dbReference>
<name>A0A7W5GAQ3_9BACL</name>
<dbReference type="PRINTS" id="PR00132">
    <property type="entry name" value="GLHYDRLASE2"/>
</dbReference>
<dbReference type="Proteomes" id="UP000518605">
    <property type="component" value="Unassembled WGS sequence"/>
</dbReference>
<sequence length="920" mass="103687">MVTNMVQTSQVSIPRAEYPRPDWQRADWMNLNGTWSFSFDHGNQGKAEGWHQAKGKSFASEIIVPFSWASPLSGIGSNEKGIAWYSKEVQWAPAASESRLFLRFGAVDYKSDVWVNGIAVGSHSGGYGTFEFDVTDAWSLEGSNQIIVRAEDYDHDYQARGKQGYGEIRGIWQPVWLEARPQNYVRDSKFNTSIDGKVEIVTTVIANKSGSAELAFTFAEGSVTHLVEAELAEGTNVIKAVIKVEAPKLWSPESPYLYEGQVVLSSNGQTDTVSTYFGIREISTALVGDRSYRWITLNGKPVYLNGTLDQSFHPTGFFTYPSDEEMKNEIHLMKRLGLNFVRIHIKPEEPRKLYWADKLGILVMEDMPCFWGDPDDQAKRSYENEAREIIDRDYNHPSIFSWVMFNETWGLKTNSESTSLTTDATHPNNFLPQTQEWVRSMYRFAKQVDPTRIIEDNSPCNYDHVESDINTWHFYINGYNELRAHVTEVVEKTYRGSTFNYIGGNTQSDAPLMNSECGNVWGIDGGAGESDLAWHYRYMMNEFRRHDKMCGFVFTEFRDVVNEYNGYYRLDGSDKLFGYEWYVPGMTVADLHTPDFVVIDAPPCQTLQAGAHLAIELLGSSFAERYHGQELQLSWELWHDNLGTRIVHASGNETVNWKGYGVERLTALSLIMPDQDAVSVLAVRLMTANGIIITRNFVTFDVRSQAANGKYTAEGRIISIPAAGYAESTFPISWNALQDNKANGGGAGRFTYQVELPSVSEQSAIYDIELAFEASSKRLLKRNVEGSIEKQHDISYMHGALDEPEFNPNTYYMTDSERHEAKLSILIDDELVETFILRDNPADSRGALSWHYQAVNNKLEEAGSYGYLCKVTLPSTVTAKLNASRSFKLVLAADEGGLALYGRNAGRYPIDILVQSKGSF</sequence>
<keyword evidence="2" id="KW-0378">Hydrolase</keyword>
<evidence type="ECO:0008006" key="9">
    <source>
        <dbReference type="Google" id="ProtNLM"/>
    </source>
</evidence>
<dbReference type="AlphaFoldDB" id="A0A7W5GAQ3"/>
<dbReference type="Pfam" id="PF02837">
    <property type="entry name" value="Glyco_hydro_2_N"/>
    <property type="match status" value="1"/>
</dbReference>
<dbReference type="Gene3D" id="2.60.40.10">
    <property type="entry name" value="Immunoglobulins"/>
    <property type="match status" value="1"/>
</dbReference>
<dbReference type="PANTHER" id="PTHR42732">
    <property type="entry name" value="BETA-GALACTOSIDASE"/>
    <property type="match status" value="1"/>
</dbReference>
<dbReference type="InterPro" id="IPR051913">
    <property type="entry name" value="GH2_Domain-Containing"/>
</dbReference>
<organism evidence="7 8">
    <name type="scientific">Paenibacillus endophyticus</name>
    <dbReference type="NCBI Taxonomy" id="1294268"/>
    <lineage>
        <taxon>Bacteria</taxon>
        <taxon>Bacillati</taxon>
        <taxon>Bacillota</taxon>
        <taxon>Bacilli</taxon>
        <taxon>Bacillales</taxon>
        <taxon>Paenibacillaceae</taxon>
        <taxon>Paenibacillus</taxon>
    </lineage>
</organism>
<keyword evidence="3" id="KW-0326">Glycosidase</keyword>
<dbReference type="InterPro" id="IPR006102">
    <property type="entry name" value="Ig-like_GH2"/>
</dbReference>
<evidence type="ECO:0000256" key="1">
    <source>
        <dbReference type="ARBA" id="ARBA00007401"/>
    </source>
</evidence>
<proteinExistence type="inferred from homology"/>
<keyword evidence="8" id="KW-1185">Reference proteome</keyword>
<dbReference type="GO" id="GO:0005975">
    <property type="term" value="P:carbohydrate metabolic process"/>
    <property type="evidence" value="ECO:0007669"/>
    <property type="project" value="InterPro"/>
</dbReference>
<accession>A0A7W5GAQ3</accession>
<dbReference type="InterPro" id="IPR008979">
    <property type="entry name" value="Galactose-bd-like_sf"/>
</dbReference>
<comment type="similarity">
    <text evidence="1">Belongs to the glycosyl hydrolase 2 family.</text>
</comment>